<accession>A0A517XZG9</accession>
<evidence type="ECO:0000256" key="1">
    <source>
        <dbReference type="ARBA" id="ARBA00001968"/>
    </source>
</evidence>
<dbReference type="KEGG" id="uli:ETAA1_48980"/>
<organism evidence="6 7">
    <name type="scientific">Urbifossiella limnaea</name>
    <dbReference type="NCBI Taxonomy" id="2528023"/>
    <lineage>
        <taxon>Bacteria</taxon>
        <taxon>Pseudomonadati</taxon>
        <taxon>Planctomycetota</taxon>
        <taxon>Planctomycetia</taxon>
        <taxon>Gemmatales</taxon>
        <taxon>Gemmataceae</taxon>
        <taxon>Urbifossiella</taxon>
    </lineage>
</organism>
<dbReference type="Proteomes" id="UP000319576">
    <property type="component" value="Chromosome"/>
</dbReference>
<dbReference type="AlphaFoldDB" id="A0A517XZG9"/>
<dbReference type="GO" id="GO:0046872">
    <property type="term" value="F:metal ion binding"/>
    <property type="evidence" value="ECO:0007669"/>
    <property type="project" value="UniProtKB-KW"/>
</dbReference>
<comment type="cofactor">
    <cofactor evidence="1">
        <name>a divalent metal cation</name>
        <dbReference type="ChEBI" id="CHEBI:60240"/>
    </cofactor>
</comment>
<gene>
    <name evidence="6" type="ORF">ETAA1_48980</name>
</gene>
<dbReference type="EMBL" id="CP036273">
    <property type="protein sequence ID" value="QDU22909.1"/>
    <property type="molecule type" value="Genomic_DNA"/>
</dbReference>
<keyword evidence="7" id="KW-1185">Reference proteome</keyword>
<evidence type="ECO:0000259" key="5">
    <source>
        <dbReference type="Pfam" id="PF13613"/>
    </source>
</evidence>
<protein>
    <submittedName>
        <fullName evidence="6">Transposase DDE domain protein</fullName>
    </submittedName>
</protein>
<dbReference type="RefSeq" id="WP_145243019.1">
    <property type="nucleotide sequence ID" value="NZ_CP036273.1"/>
</dbReference>
<evidence type="ECO:0000313" key="7">
    <source>
        <dbReference type="Proteomes" id="UP000319576"/>
    </source>
</evidence>
<reference evidence="6 7" key="1">
    <citation type="submission" date="2019-02" db="EMBL/GenBank/DDBJ databases">
        <title>Deep-cultivation of Planctomycetes and their phenomic and genomic characterization uncovers novel biology.</title>
        <authorList>
            <person name="Wiegand S."/>
            <person name="Jogler M."/>
            <person name="Boedeker C."/>
            <person name="Pinto D."/>
            <person name="Vollmers J."/>
            <person name="Rivas-Marin E."/>
            <person name="Kohn T."/>
            <person name="Peeters S.H."/>
            <person name="Heuer A."/>
            <person name="Rast P."/>
            <person name="Oberbeckmann S."/>
            <person name="Bunk B."/>
            <person name="Jeske O."/>
            <person name="Meyerdierks A."/>
            <person name="Storesund J.E."/>
            <person name="Kallscheuer N."/>
            <person name="Luecker S."/>
            <person name="Lage O.M."/>
            <person name="Pohl T."/>
            <person name="Merkel B.J."/>
            <person name="Hornburger P."/>
            <person name="Mueller R.-W."/>
            <person name="Bruemmer F."/>
            <person name="Labrenz M."/>
            <person name="Spormann A.M."/>
            <person name="Op den Camp H."/>
            <person name="Overmann J."/>
            <person name="Amann R."/>
            <person name="Jetten M.S.M."/>
            <person name="Mascher T."/>
            <person name="Medema M.H."/>
            <person name="Devos D.P."/>
            <person name="Kaster A.-K."/>
            <person name="Ovreas L."/>
            <person name="Rohde M."/>
            <person name="Galperin M.Y."/>
            <person name="Jogler C."/>
        </authorList>
    </citation>
    <scope>NUCLEOTIDE SEQUENCE [LARGE SCALE GENOMIC DNA]</scope>
    <source>
        <strain evidence="6 7">ETA_A1</strain>
    </source>
</reference>
<dbReference type="InterPro" id="IPR027806">
    <property type="entry name" value="HARBI1_dom"/>
</dbReference>
<evidence type="ECO:0000259" key="4">
    <source>
        <dbReference type="Pfam" id="PF13359"/>
    </source>
</evidence>
<feature type="domain" description="Transposase Helix-turn-helix" evidence="5">
    <location>
        <begin position="64"/>
        <end position="108"/>
    </location>
</feature>
<dbReference type="OrthoDB" id="273321at2"/>
<dbReference type="Pfam" id="PF13359">
    <property type="entry name" value="DDE_Tnp_4"/>
    <property type="match status" value="1"/>
</dbReference>
<dbReference type="Pfam" id="PF13613">
    <property type="entry name" value="HTH_Tnp_4"/>
    <property type="match status" value="1"/>
</dbReference>
<sequence>MLTYARLVETPAAFPALTGMTRDEFDHLFVAYAAAADAHRAARTHTKRDTRPRRRAAGAGRPHDLDARTRLLLALVWLRVYPTYELLGHLFGLDKSNAWHNTQDALEVLEGMADFPFDPPGKGRTQLRSADQVMDTYPEVRAVIDTKEQGFRRPAGWENQKPFYSGKKRRHTVKNQVVCTPSGRIGAVSPTVPGRTADLTLLRLDRTLDRLPAGAGVMADKAYIGLGADPVAAGRRVVIPARAAPTRPLTDDQKTANRCINRERVVVEHVMAQLNRFQVLRQTFRGKLGRHTRVFRVVALVVDRRIAATPLKTYPTAA</sequence>
<proteinExistence type="predicted"/>
<name>A0A517XZG9_9BACT</name>
<evidence type="ECO:0000313" key="6">
    <source>
        <dbReference type="EMBL" id="QDU22909.1"/>
    </source>
</evidence>
<keyword evidence="2" id="KW-0479">Metal-binding</keyword>
<feature type="compositionally biased region" description="Basic residues" evidence="3">
    <location>
        <begin position="41"/>
        <end position="56"/>
    </location>
</feature>
<dbReference type="InterPro" id="IPR027805">
    <property type="entry name" value="Transposase_HTH_dom"/>
</dbReference>
<feature type="region of interest" description="Disordered" evidence="3">
    <location>
        <begin position="41"/>
        <end position="62"/>
    </location>
</feature>
<evidence type="ECO:0000256" key="2">
    <source>
        <dbReference type="ARBA" id="ARBA00022723"/>
    </source>
</evidence>
<evidence type="ECO:0000256" key="3">
    <source>
        <dbReference type="SAM" id="MobiDB-lite"/>
    </source>
</evidence>
<feature type="domain" description="DDE Tnp4" evidence="4">
    <location>
        <begin position="144"/>
        <end position="299"/>
    </location>
</feature>